<dbReference type="Proteomes" id="UP001235966">
    <property type="component" value="Unassembled WGS sequence"/>
</dbReference>
<gene>
    <name evidence="1" type="ORF">J2S49_001584</name>
</gene>
<dbReference type="Pfam" id="PF20288">
    <property type="entry name" value="MC2"/>
    <property type="match status" value="1"/>
</dbReference>
<evidence type="ECO:0000313" key="1">
    <source>
        <dbReference type="EMBL" id="MDP9801508.1"/>
    </source>
</evidence>
<reference evidence="1 2" key="1">
    <citation type="submission" date="2023-07" db="EMBL/GenBank/DDBJ databases">
        <title>Sequencing the genomes of 1000 actinobacteria strains.</title>
        <authorList>
            <person name="Klenk H.-P."/>
        </authorList>
    </citation>
    <scope>NUCLEOTIDE SEQUENCE [LARGE SCALE GENOMIC DNA]</scope>
    <source>
        <strain evidence="1 2">DSM 102162</strain>
    </source>
</reference>
<dbReference type="EMBL" id="JAUSQW010000001">
    <property type="protein sequence ID" value="MDP9801508.1"/>
    <property type="molecule type" value="Genomic_DNA"/>
</dbReference>
<dbReference type="RefSeq" id="WP_307014734.1">
    <property type="nucleotide sequence ID" value="NZ_JAUSQW010000001.1"/>
</dbReference>
<sequence>MMPNSLYNTDLALATRVALILDARPHLYRSVRALAAIDLLTTNAAQFGLFPRNLHGETIYVATEFAARTQHVERGIRYAVTRGLITPHMHQTGIQFDISDAGKSFVEALASQYKDDYQQALNPVLSYVDSRPESAVIRRIEQQGMEQIKEDRP</sequence>
<evidence type="ECO:0000313" key="2">
    <source>
        <dbReference type="Proteomes" id="UP001235966"/>
    </source>
</evidence>
<protein>
    <submittedName>
        <fullName evidence="1">Uncharacterized protein</fullName>
    </submittedName>
</protein>
<keyword evidence="2" id="KW-1185">Reference proteome</keyword>
<accession>A0ABT9NCU3</accession>
<dbReference type="InterPro" id="IPR046904">
    <property type="entry name" value="ABC-3C_MC2"/>
</dbReference>
<comment type="caution">
    <text evidence="1">The sequence shown here is derived from an EMBL/GenBank/DDBJ whole genome shotgun (WGS) entry which is preliminary data.</text>
</comment>
<name>A0ABT9NCU3_9ACTO</name>
<proteinExistence type="predicted"/>
<organism evidence="1 2">
    <name type="scientific">Arcanobacterium wilhelmae</name>
    <dbReference type="NCBI Taxonomy" id="1803177"/>
    <lineage>
        <taxon>Bacteria</taxon>
        <taxon>Bacillati</taxon>
        <taxon>Actinomycetota</taxon>
        <taxon>Actinomycetes</taxon>
        <taxon>Actinomycetales</taxon>
        <taxon>Actinomycetaceae</taxon>
        <taxon>Arcanobacterium</taxon>
    </lineage>
</organism>